<dbReference type="GeneID" id="63855691"/>
<keyword evidence="3" id="KW-1185">Reference proteome</keyword>
<comment type="caution">
    <text evidence="2">The sequence shown here is derived from an EMBL/GenBank/DDBJ whole genome shotgun (WGS) entry which is preliminary data.</text>
</comment>
<sequence>MLPMLCGCTGNCCISRSRFLTRHSLLTSRTWPQLTALVHNHITTRSANMLDGNSDSNAKRRIDYSEQPKHHLQSALRNPHLHTPSALPHYTGGTDTTTILTAKPGTEDSYKASIPTPTRAEPQPQPKQYAVPHCTAHSTVQAMIKYSTLI</sequence>
<gene>
    <name evidence="2" type="ORF">K460DRAFT_45326</name>
</gene>
<organism evidence="2 3">
    <name type="scientific">Cucurbitaria berberidis CBS 394.84</name>
    <dbReference type="NCBI Taxonomy" id="1168544"/>
    <lineage>
        <taxon>Eukaryota</taxon>
        <taxon>Fungi</taxon>
        <taxon>Dikarya</taxon>
        <taxon>Ascomycota</taxon>
        <taxon>Pezizomycotina</taxon>
        <taxon>Dothideomycetes</taxon>
        <taxon>Pleosporomycetidae</taxon>
        <taxon>Pleosporales</taxon>
        <taxon>Pleosporineae</taxon>
        <taxon>Cucurbitariaceae</taxon>
        <taxon>Cucurbitaria</taxon>
    </lineage>
</organism>
<feature type="region of interest" description="Disordered" evidence="1">
    <location>
        <begin position="106"/>
        <end position="129"/>
    </location>
</feature>
<dbReference type="Proteomes" id="UP000800039">
    <property type="component" value="Unassembled WGS sequence"/>
</dbReference>
<evidence type="ECO:0000313" key="2">
    <source>
        <dbReference type="EMBL" id="KAF1852005.1"/>
    </source>
</evidence>
<accession>A0A9P4LEG1</accession>
<name>A0A9P4LEG1_9PLEO</name>
<proteinExistence type="predicted"/>
<protein>
    <submittedName>
        <fullName evidence="2">Uncharacterized protein</fullName>
    </submittedName>
</protein>
<dbReference type="AlphaFoldDB" id="A0A9P4LEG1"/>
<evidence type="ECO:0000256" key="1">
    <source>
        <dbReference type="SAM" id="MobiDB-lite"/>
    </source>
</evidence>
<dbReference type="EMBL" id="ML976614">
    <property type="protein sequence ID" value="KAF1852005.1"/>
    <property type="molecule type" value="Genomic_DNA"/>
</dbReference>
<dbReference type="RefSeq" id="XP_040794568.1">
    <property type="nucleotide sequence ID" value="XM_040938435.1"/>
</dbReference>
<evidence type="ECO:0000313" key="3">
    <source>
        <dbReference type="Proteomes" id="UP000800039"/>
    </source>
</evidence>
<reference evidence="2" key="1">
    <citation type="submission" date="2020-01" db="EMBL/GenBank/DDBJ databases">
        <authorList>
            <consortium name="DOE Joint Genome Institute"/>
            <person name="Haridas S."/>
            <person name="Albert R."/>
            <person name="Binder M."/>
            <person name="Bloem J."/>
            <person name="Labutti K."/>
            <person name="Salamov A."/>
            <person name="Andreopoulos B."/>
            <person name="Baker S.E."/>
            <person name="Barry K."/>
            <person name="Bills G."/>
            <person name="Bluhm B.H."/>
            <person name="Cannon C."/>
            <person name="Castanera R."/>
            <person name="Culley D.E."/>
            <person name="Daum C."/>
            <person name="Ezra D."/>
            <person name="Gonzalez J.B."/>
            <person name="Henrissat B."/>
            <person name="Kuo A."/>
            <person name="Liang C."/>
            <person name="Lipzen A."/>
            <person name="Lutzoni F."/>
            <person name="Magnuson J."/>
            <person name="Mondo S."/>
            <person name="Nolan M."/>
            <person name="Ohm R."/>
            <person name="Pangilinan J."/>
            <person name="Park H.-J."/>
            <person name="Ramirez L."/>
            <person name="Alfaro M."/>
            <person name="Sun H."/>
            <person name="Tritt A."/>
            <person name="Yoshinaga Y."/>
            <person name="Zwiers L.-H."/>
            <person name="Turgeon B.G."/>
            <person name="Goodwin S.B."/>
            <person name="Spatafora J.W."/>
            <person name="Crous P.W."/>
            <person name="Grigoriev I.V."/>
        </authorList>
    </citation>
    <scope>NUCLEOTIDE SEQUENCE</scope>
    <source>
        <strain evidence="2">CBS 394.84</strain>
    </source>
</reference>